<evidence type="ECO:0000313" key="5">
    <source>
        <dbReference type="EMBL" id="RNB91127.1"/>
    </source>
</evidence>
<reference evidence="5 6" key="1">
    <citation type="submission" date="2018-10" db="EMBL/GenBank/DDBJ databases">
        <title>Phylogenomics of Brevibacillus.</title>
        <authorList>
            <person name="Dunlap C."/>
        </authorList>
    </citation>
    <scope>NUCLEOTIDE SEQUENCE [LARGE SCALE GENOMIC DNA]</scope>
    <source>
        <strain evidence="5 6">JCM 15716</strain>
    </source>
</reference>
<dbReference type="EMBL" id="RHHQ01000006">
    <property type="protein sequence ID" value="RNB91127.1"/>
    <property type="molecule type" value="Genomic_DNA"/>
</dbReference>
<dbReference type="NCBIfam" id="TIGR03998">
    <property type="entry name" value="thiol_BshC"/>
    <property type="match status" value="1"/>
</dbReference>
<dbReference type="RefSeq" id="WP_122916979.1">
    <property type="nucleotide sequence ID" value="NZ_RHHQ01000006.1"/>
</dbReference>
<dbReference type="Pfam" id="PF10079">
    <property type="entry name" value="Rossmann-like_BshC"/>
    <property type="match status" value="1"/>
</dbReference>
<keyword evidence="1 2" id="KW-0436">Ligase</keyword>
<dbReference type="PIRSF" id="PIRSF012535">
    <property type="entry name" value="UCP012535"/>
    <property type="match status" value="1"/>
</dbReference>
<dbReference type="InterPro" id="IPR055398">
    <property type="entry name" value="Rossmann-like_BshC"/>
</dbReference>
<evidence type="ECO:0000256" key="1">
    <source>
        <dbReference type="ARBA" id="ARBA00022598"/>
    </source>
</evidence>
<evidence type="ECO:0000256" key="2">
    <source>
        <dbReference type="HAMAP-Rule" id="MF_01867"/>
    </source>
</evidence>
<gene>
    <name evidence="2 5" type="primary">bshC</name>
    <name evidence="5" type="ORF">EDM56_05955</name>
</gene>
<comment type="function">
    <text evidence="2">Involved in bacillithiol (BSH) biosynthesis. May catalyze the last step of the pathway, the addition of cysteine to glucosamine malate (GlcN-Mal) to generate BSH.</text>
</comment>
<organism evidence="5 6">
    <name type="scientific">Brevibacillus fluminis</name>
    <dbReference type="NCBI Taxonomy" id="511487"/>
    <lineage>
        <taxon>Bacteria</taxon>
        <taxon>Bacillati</taxon>
        <taxon>Bacillota</taxon>
        <taxon>Bacilli</taxon>
        <taxon>Bacillales</taxon>
        <taxon>Paenibacillaceae</taxon>
        <taxon>Brevibacillus</taxon>
    </lineage>
</organism>
<dbReference type="EC" id="6.-.-.-" evidence="2"/>
<keyword evidence="6" id="KW-1185">Reference proteome</keyword>
<comment type="caution">
    <text evidence="5">The sequence shown here is derived from an EMBL/GenBank/DDBJ whole genome shotgun (WGS) entry which is preliminary data.</text>
</comment>
<dbReference type="InterPro" id="IPR055399">
    <property type="entry name" value="CC_BshC"/>
</dbReference>
<comment type="similarity">
    <text evidence="2">Belongs to the BshC family.</text>
</comment>
<sequence length="541" mass="61401">MEIDCLSLPTANRLIADYIQASPEAMRFFSYAPYDAEAARQRLTWLKERRFAHRQQLADGLSAYNQSIGNDSAALANIESLRNENTYVVIAGQQAGVLTGPLYTIHKALSIIHTAKRLEAELGEKVVPVFWIAGEDHDIEEINHVYVPHVSGTPGKLKLSLGVKGKRSASMVALKAEAADRFVKEFFAAHPETEHTQQLRELVESTLSQAETVVEWFARLMTHLFGKHGLILVESSSPFVRELEKPVFRAMIERNDEVQKLLLSTESQLREVGYAAQLELDEQSAHLFIYEHDERLLLTRDRDGFRTKDGRHFYTEQQLLELLETSPERFSANVVSRPLAQEHIFPTLAFLGGPGEIGYWAYYKSLFAELGMDLPLIVPRTSITLLEGCIERIMGQLEISTETALRDFATWKAEWWAGYQEPELVNQFEVARQAILAAYQPLTEQVVAFDPGLRELAKKNTERLLEQIAFLEDRVGRSIESRHEVAIHRVTRLENALVPLGKPQERIWSVFTYLNSHGPDLIDRLLQAEFPFDGTHKIAAI</sequence>
<dbReference type="AlphaFoldDB" id="A0A3M8DVW3"/>
<dbReference type="Proteomes" id="UP000271031">
    <property type="component" value="Unassembled WGS sequence"/>
</dbReference>
<feature type="domain" description="Bacillithiol biosynthesis BshC N-terminal Rossmann-like" evidence="3">
    <location>
        <begin position="1"/>
        <end position="380"/>
    </location>
</feature>
<evidence type="ECO:0000313" key="6">
    <source>
        <dbReference type="Proteomes" id="UP000271031"/>
    </source>
</evidence>
<dbReference type="GO" id="GO:0016874">
    <property type="term" value="F:ligase activity"/>
    <property type="evidence" value="ECO:0007669"/>
    <property type="project" value="UniProtKB-UniRule"/>
</dbReference>
<evidence type="ECO:0000259" key="3">
    <source>
        <dbReference type="Pfam" id="PF10079"/>
    </source>
</evidence>
<name>A0A3M8DVW3_9BACL</name>
<dbReference type="OrthoDB" id="9765151at2"/>
<proteinExistence type="inferred from homology"/>
<dbReference type="Pfam" id="PF24850">
    <property type="entry name" value="CC_BshC"/>
    <property type="match status" value="1"/>
</dbReference>
<evidence type="ECO:0000259" key="4">
    <source>
        <dbReference type="Pfam" id="PF24850"/>
    </source>
</evidence>
<protein>
    <recommendedName>
        <fullName evidence="2">Putative cysteine ligase BshC</fullName>
        <ecNumber evidence="2">6.-.-.-</ecNumber>
    </recommendedName>
</protein>
<dbReference type="HAMAP" id="MF_01867">
    <property type="entry name" value="BshC"/>
    <property type="match status" value="1"/>
</dbReference>
<accession>A0A3M8DVW3</accession>
<feature type="domain" description="Bacillithiol biosynthesis BshC C-terminal coiled-coil" evidence="4">
    <location>
        <begin position="383"/>
        <end position="539"/>
    </location>
</feature>
<dbReference type="InterPro" id="IPR011199">
    <property type="entry name" value="Bacillithiol_biosynth_BshC"/>
</dbReference>